<dbReference type="InterPro" id="IPR031304">
    <property type="entry name" value="SLT_2"/>
</dbReference>
<dbReference type="GO" id="GO:0009253">
    <property type="term" value="P:peptidoglycan catabolic process"/>
    <property type="evidence" value="ECO:0007669"/>
    <property type="project" value="TreeGrafter"/>
</dbReference>
<dbReference type="PANTHER" id="PTHR30163">
    <property type="entry name" value="MEMBRANE-BOUND LYTIC MUREIN TRANSGLYCOSYLASE B"/>
    <property type="match status" value="1"/>
</dbReference>
<dbReference type="AlphaFoldDB" id="A0A2G8RGU1"/>
<comment type="caution">
    <text evidence="4">The sequence shown here is derived from an EMBL/GenBank/DDBJ whole genome shotgun (WGS) entry which is preliminary data.</text>
</comment>
<sequence length="459" mass="49656">MKKQANQQAQTMKKHVCRGAVAAFLLCNGALAAPVEVSLRPAARPASPEVTSAVMAFLIQPDAPLTSVRPALRPAKAPVTLATVAASDPGFDAWVRGFRPRALSAGITGAVFDRAFRNAHFNPDVIRRDSNQSEFTKSIWDYLDSAASDSRIANGRLALQQHSALLNRIEATYGVDKEVVVAIWGMESAYGSHRGSLNIVSSLATLAYEGRRGAFFEEQLIAALKILQHGDTAPETMTGSWAGAMGHTQFIPTSYDALAVDFNGDGRRDIWSDDPTDALASTAAYLARYGWIKGMPWGVEVQLPAGFDYASANKKTVKMPSDWARLGVVGMDGAPVRDYGSASVLLPAGSKGAAFLVFKNFSVIARYNAADAYVMGVGHLSDRLRGRGPIRADWPRDDRALSFDERQEMQQRLTARGFDTQGVDGRVGPMTVEAVRRFQRSVGMAPDGYASLTVLTRLR</sequence>
<reference evidence="4 5" key="1">
    <citation type="submission" date="2013-09" db="EMBL/GenBank/DDBJ databases">
        <title>Genome sequencing of Phaeobacter antarcticus sp. nov. SM1211.</title>
        <authorList>
            <person name="Zhang X.-Y."/>
            <person name="Liu C."/>
            <person name="Chen X.-L."/>
            <person name="Xie B.-B."/>
            <person name="Qin Q.-L."/>
            <person name="Rong J.-C."/>
            <person name="Zhang Y.-Z."/>
        </authorList>
    </citation>
    <scope>NUCLEOTIDE SEQUENCE [LARGE SCALE GENOMIC DNA]</scope>
    <source>
        <strain evidence="4 5">SM1211</strain>
    </source>
</reference>
<dbReference type="CDD" id="cd13399">
    <property type="entry name" value="Slt35-like"/>
    <property type="match status" value="1"/>
</dbReference>
<dbReference type="Pfam" id="PF01471">
    <property type="entry name" value="PG_binding_1"/>
    <property type="match status" value="1"/>
</dbReference>
<dbReference type="InterPro" id="IPR002477">
    <property type="entry name" value="Peptidoglycan-bd-like"/>
</dbReference>
<dbReference type="FunFam" id="1.10.8.350:FF:000001">
    <property type="entry name" value="Lytic murein transglycosylase B"/>
    <property type="match status" value="1"/>
</dbReference>
<dbReference type="InterPro" id="IPR036366">
    <property type="entry name" value="PGBDSf"/>
</dbReference>
<dbReference type="Gene3D" id="1.10.8.350">
    <property type="entry name" value="Bacterial muramidase"/>
    <property type="match status" value="1"/>
</dbReference>
<protein>
    <recommendedName>
        <fullName evidence="6">Lytic murein transglycosylase</fullName>
    </recommendedName>
</protein>
<evidence type="ECO:0000313" key="4">
    <source>
        <dbReference type="EMBL" id="PIL20816.1"/>
    </source>
</evidence>
<gene>
    <name evidence="4" type="ORF">P775_07535</name>
</gene>
<feature type="domain" description="Transglycosylase SLT" evidence="3">
    <location>
        <begin position="91"/>
        <end position="382"/>
    </location>
</feature>
<dbReference type="SUPFAM" id="SSF47090">
    <property type="entry name" value="PGBD-like"/>
    <property type="match status" value="1"/>
</dbReference>
<feature type="signal peptide" evidence="1">
    <location>
        <begin position="1"/>
        <end position="32"/>
    </location>
</feature>
<organism evidence="4 5">
    <name type="scientific">Puniceibacterium antarcticum</name>
    <dbReference type="NCBI Taxonomy" id="1206336"/>
    <lineage>
        <taxon>Bacteria</taxon>
        <taxon>Pseudomonadati</taxon>
        <taxon>Pseudomonadota</taxon>
        <taxon>Alphaproteobacteria</taxon>
        <taxon>Rhodobacterales</taxon>
        <taxon>Paracoccaceae</taxon>
        <taxon>Puniceibacterium</taxon>
    </lineage>
</organism>
<dbReference type="InterPro" id="IPR043426">
    <property type="entry name" value="MltB-like"/>
</dbReference>
<accession>A0A2G8RGU1</accession>
<evidence type="ECO:0008006" key="6">
    <source>
        <dbReference type="Google" id="ProtNLM"/>
    </source>
</evidence>
<dbReference type="Proteomes" id="UP000231259">
    <property type="component" value="Unassembled WGS sequence"/>
</dbReference>
<dbReference type="InterPro" id="IPR036365">
    <property type="entry name" value="PGBD-like_sf"/>
</dbReference>
<evidence type="ECO:0000259" key="2">
    <source>
        <dbReference type="Pfam" id="PF01471"/>
    </source>
</evidence>
<feature type="domain" description="Peptidoglycan binding-like" evidence="2">
    <location>
        <begin position="405"/>
        <end position="458"/>
    </location>
</feature>
<dbReference type="PANTHER" id="PTHR30163:SF8">
    <property type="entry name" value="LYTIC MUREIN TRANSGLYCOSYLASE"/>
    <property type="match status" value="1"/>
</dbReference>
<keyword evidence="1" id="KW-0732">Signal</keyword>
<dbReference type="SUPFAM" id="SSF53955">
    <property type="entry name" value="Lysozyme-like"/>
    <property type="match status" value="1"/>
</dbReference>
<dbReference type="Gene3D" id="1.10.101.10">
    <property type="entry name" value="PGBD-like superfamily/PGBD"/>
    <property type="match status" value="1"/>
</dbReference>
<evidence type="ECO:0000256" key="1">
    <source>
        <dbReference type="SAM" id="SignalP"/>
    </source>
</evidence>
<proteinExistence type="predicted"/>
<dbReference type="EMBL" id="AWWI01000054">
    <property type="protein sequence ID" value="PIL20816.1"/>
    <property type="molecule type" value="Genomic_DNA"/>
</dbReference>
<keyword evidence="5" id="KW-1185">Reference proteome</keyword>
<evidence type="ECO:0000313" key="5">
    <source>
        <dbReference type="Proteomes" id="UP000231259"/>
    </source>
</evidence>
<name>A0A2G8RGU1_9RHOB</name>
<dbReference type="Gene3D" id="1.10.530.10">
    <property type="match status" value="1"/>
</dbReference>
<dbReference type="GO" id="GO:0008933">
    <property type="term" value="F:peptidoglycan lytic transglycosylase activity"/>
    <property type="evidence" value="ECO:0007669"/>
    <property type="project" value="TreeGrafter"/>
</dbReference>
<evidence type="ECO:0000259" key="3">
    <source>
        <dbReference type="Pfam" id="PF13406"/>
    </source>
</evidence>
<dbReference type="NCBIfam" id="TIGR02283">
    <property type="entry name" value="MltB_2"/>
    <property type="match status" value="1"/>
</dbReference>
<dbReference type="InterPro" id="IPR011970">
    <property type="entry name" value="MltB_2"/>
</dbReference>
<feature type="chain" id="PRO_5013600714" description="Lytic murein transglycosylase" evidence="1">
    <location>
        <begin position="33"/>
        <end position="459"/>
    </location>
</feature>
<dbReference type="InterPro" id="IPR023346">
    <property type="entry name" value="Lysozyme-like_dom_sf"/>
</dbReference>
<dbReference type="Pfam" id="PF13406">
    <property type="entry name" value="SLT_2"/>
    <property type="match status" value="1"/>
</dbReference>